<evidence type="ECO:0000259" key="8">
    <source>
        <dbReference type="Pfam" id="PF01182"/>
    </source>
</evidence>
<comment type="similarity">
    <text evidence="4 7">Belongs to the glucosamine/galactosamine-6-phosphate isomerase family. 6-phosphogluconolactonase subfamily.</text>
</comment>
<dbReference type="EMBL" id="CP063362">
    <property type="protein sequence ID" value="QRG09688.1"/>
    <property type="molecule type" value="Genomic_DNA"/>
</dbReference>
<dbReference type="Pfam" id="PF01182">
    <property type="entry name" value="Glucosamine_iso"/>
    <property type="match status" value="1"/>
</dbReference>
<dbReference type="InterPro" id="IPR037171">
    <property type="entry name" value="NagB/RpiA_transferase-like"/>
</dbReference>
<dbReference type="PANTHER" id="PTHR11054">
    <property type="entry name" value="6-PHOSPHOGLUCONOLACTONASE"/>
    <property type="match status" value="1"/>
</dbReference>
<evidence type="ECO:0000256" key="4">
    <source>
        <dbReference type="ARBA" id="ARBA00010662"/>
    </source>
</evidence>
<dbReference type="AlphaFoldDB" id="A0A974PTW1"/>
<protein>
    <recommendedName>
        <fullName evidence="6 7">6-phosphogluconolactonase</fullName>
        <shortName evidence="7">6PGL</shortName>
        <ecNumber evidence="5 7">3.1.1.31</ecNumber>
    </recommendedName>
</protein>
<evidence type="ECO:0000256" key="5">
    <source>
        <dbReference type="ARBA" id="ARBA00013198"/>
    </source>
</evidence>
<evidence type="ECO:0000256" key="2">
    <source>
        <dbReference type="ARBA" id="ARBA00002681"/>
    </source>
</evidence>
<proteinExistence type="inferred from homology"/>
<dbReference type="PANTHER" id="PTHR11054:SF0">
    <property type="entry name" value="6-PHOSPHOGLUCONOLACTONASE"/>
    <property type="match status" value="1"/>
</dbReference>
<dbReference type="GO" id="GO:0006098">
    <property type="term" value="P:pentose-phosphate shunt"/>
    <property type="evidence" value="ECO:0007669"/>
    <property type="project" value="InterPro"/>
</dbReference>
<dbReference type="EC" id="3.1.1.31" evidence="5 7"/>
<comment type="function">
    <text evidence="2 7">Hydrolysis of 6-phosphogluconolactone to 6-phosphogluconate.</text>
</comment>
<evidence type="ECO:0000313" key="10">
    <source>
        <dbReference type="Proteomes" id="UP000596427"/>
    </source>
</evidence>
<sequence>MRRPSPIALATYADAAALARALAAHVAEALRARIARDGTASLAVSGGRTPVRFLEALSGAPIDWSRVAVTLVDERWVPESSERSNAALVRRHLLDGPAAAARFVPLYTGDPTPEAGLAAAEARITSLPAPFSAVVLGMGDDGHTASFFPGAEALADAIDPAATAPLVAVRAEAAGEPRITFTLPRLVSADTLLLHIEGMGKRAVLERACAPGDVAELPIRAVLDNARAPLDVLWCP</sequence>
<evidence type="ECO:0000256" key="1">
    <source>
        <dbReference type="ARBA" id="ARBA00000832"/>
    </source>
</evidence>
<dbReference type="GO" id="GO:0017057">
    <property type="term" value="F:6-phosphogluconolactonase activity"/>
    <property type="evidence" value="ECO:0007669"/>
    <property type="project" value="UniProtKB-UniRule"/>
</dbReference>
<evidence type="ECO:0000256" key="3">
    <source>
        <dbReference type="ARBA" id="ARBA00004961"/>
    </source>
</evidence>
<reference evidence="9 10" key="1">
    <citation type="submission" date="2020-10" db="EMBL/GenBank/DDBJ databases">
        <title>Degradation of 1,4-Dioxane by Xanthobacter sp. YN2, via a Novel Group-2 Soluble Di-Iron Monooxygenase.</title>
        <authorList>
            <person name="Ma F."/>
            <person name="Wang Y."/>
            <person name="Yang J."/>
            <person name="Guo H."/>
            <person name="Su D."/>
            <person name="Yu L."/>
        </authorList>
    </citation>
    <scope>NUCLEOTIDE SEQUENCE [LARGE SCALE GENOMIC DNA]</scope>
    <source>
        <strain evidence="9 10">YN2</strain>
    </source>
</reference>
<comment type="catalytic activity">
    <reaction evidence="1 7">
        <text>6-phospho-D-glucono-1,5-lactone + H2O = 6-phospho-D-gluconate + H(+)</text>
        <dbReference type="Rhea" id="RHEA:12556"/>
        <dbReference type="ChEBI" id="CHEBI:15377"/>
        <dbReference type="ChEBI" id="CHEBI:15378"/>
        <dbReference type="ChEBI" id="CHEBI:57955"/>
        <dbReference type="ChEBI" id="CHEBI:58759"/>
        <dbReference type="EC" id="3.1.1.31"/>
    </reaction>
</comment>
<organism evidence="9 10">
    <name type="scientific">Xanthobacter dioxanivorans</name>
    <dbReference type="NCBI Taxonomy" id="2528964"/>
    <lineage>
        <taxon>Bacteria</taxon>
        <taxon>Pseudomonadati</taxon>
        <taxon>Pseudomonadota</taxon>
        <taxon>Alphaproteobacteria</taxon>
        <taxon>Hyphomicrobiales</taxon>
        <taxon>Xanthobacteraceae</taxon>
        <taxon>Xanthobacter</taxon>
    </lineage>
</organism>
<dbReference type="GO" id="GO:0005975">
    <property type="term" value="P:carbohydrate metabolic process"/>
    <property type="evidence" value="ECO:0007669"/>
    <property type="project" value="UniProtKB-UniRule"/>
</dbReference>
<dbReference type="CDD" id="cd01400">
    <property type="entry name" value="6PGL"/>
    <property type="match status" value="1"/>
</dbReference>
<dbReference type="SUPFAM" id="SSF100950">
    <property type="entry name" value="NagB/RpiA/CoA transferase-like"/>
    <property type="match status" value="1"/>
</dbReference>
<evidence type="ECO:0000313" key="9">
    <source>
        <dbReference type="EMBL" id="QRG09688.1"/>
    </source>
</evidence>
<evidence type="ECO:0000256" key="7">
    <source>
        <dbReference type="RuleBase" id="RU365095"/>
    </source>
</evidence>
<accession>A0A974PTW1</accession>
<evidence type="ECO:0000256" key="6">
    <source>
        <dbReference type="ARBA" id="ARBA00020337"/>
    </source>
</evidence>
<dbReference type="InterPro" id="IPR005900">
    <property type="entry name" value="6-phosphogluconolactonase_DevB"/>
</dbReference>
<name>A0A974PTW1_9HYPH</name>
<keyword evidence="7 9" id="KW-0378">Hydrolase</keyword>
<dbReference type="KEGG" id="xdi:EZH22_16495"/>
<dbReference type="NCBIfam" id="TIGR01198">
    <property type="entry name" value="pgl"/>
    <property type="match status" value="1"/>
</dbReference>
<gene>
    <name evidence="7 9" type="primary">pgl</name>
    <name evidence="9" type="ORF">EZH22_16495</name>
</gene>
<dbReference type="Gene3D" id="3.40.50.1360">
    <property type="match status" value="1"/>
</dbReference>
<dbReference type="InterPro" id="IPR006148">
    <property type="entry name" value="Glc/Gal-6P_isomerase"/>
</dbReference>
<comment type="pathway">
    <text evidence="3 7">Carbohydrate degradation; pentose phosphate pathway; D-ribulose 5-phosphate from D-glucose 6-phosphate (oxidative stage): step 2/3.</text>
</comment>
<feature type="domain" description="Glucosamine/galactosamine-6-phosphate isomerase" evidence="8">
    <location>
        <begin position="14"/>
        <end position="225"/>
    </location>
</feature>
<dbReference type="Proteomes" id="UP000596427">
    <property type="component" value="Chromosome"/>
</dbReference>
<keyword evidence="10" id="KW-1185">Reference proteome</keyword>
<dbReference type="InterPro" id="IPR039104">
    <property type="entry name" value="6PGL"/>
</dbReference>